<dbReference type="GO" id="GO:0004139">
    <property type="term" value="F:deoxyribose-phosphate aldolase activity"/>
    <property type="evidence" value="ECO:0007669"/>
    <property type="project" value="InterPro"/>
</dbReference>
<dbReference type="GO" id="GO:0016052">
    <property type="term" value="P:carbohydrate catabolic process"/>
    <property type="evidence" value="ECO:0007669"/>
    <property type="project" value="TreeGrafter"/>
</dbReference>
<dbReference type="SUPFAM" id="SSF51569">
    <property type="entry name" value="Aldolase"/>
    <property type="match status" value="1"/>
</dbReference>
<evidence type="ECO:0000313" key="2">
    <source>
        <dbReference type="EMBL" id="EEZ93076.1"/>
    </source>
</evidence>
<dbReference type="Gene3D" id="3.20.20.70">
    <property type="entry name" value="Aldolase class I"/>
    <property type="match status" value="1"/>
</dbReference>
<organism evidence="2 3">
    <name type="scientific">Candidatus Parvarchaeum acidiphilum ARMAN-4</name>
    <dbReference type="NCBI Taxonomy" id="662760"/>
    <lineage>
        <taxon>Archaea</taxon>
        <taxon>Candidatus Parvarchaeota</taxon>
        <taxon>Candidatus Parvarchaeum</taxon>
    </lineage>
</organism>
<dbReference type="InterPro" id="IPR002915">
    <property type="entry name" value="DeoC/FbaB/LacD_aldolase"/>
</dbReference>
<accession>D2EEX0</accession>
<protein>
    <submittedName>
        <fullName evidence="2">Deoxyribose-phosphate aldolase-like protein</fullName>
    </submittedName>
</protein>
<dbReference type="AlphaFoldDB" id="D2EEX0"/>
<dbReference type="PANTHER" id="PTHR10889:SF1">
    <property type="entry name" value="DEOXYRIBOSE-PHOSPHATE ALDOLASE"/>
    <property type="match status" value="1"/>
</dbReference>
<keyword evidence="1" id="KW-0963">Cytoplasm</keyword>
<name>D2EEX0_PARA4</name>
<dbReference type="Proteomes" id="UP000009375">
    <property type="component" value="Unassembled WGS sequence"/>
</dbReference>
<evidence type="ECO:0000313" key="3">
    <source>
        <dbReference type="Proteomes" id="UP000009375"/>
    </source>
</evidence>
<dbReference type="EMBL" id="GG730042">
    <property type="protein sequence ID" value="EEZ93076.1"/>
    <property type="molecule type" value="Genomic_DNA"/>
</dbReference>
<proteinExistence type="predicted"/>
<dbReference type="PANTHER" id="PTHR10889">
    <property type="entry name" value="DEOXYRIBOSE-PHOSPHATE ALDOLASE"/>
    <property type="match status" value="1"/>
</dbReference>
<dbReference type="SMART" id="SM01133">
    <property type="entry name" value="DeoC"/>
    <property type="match status" value="1"/>
</dbReference>
<dbReference type="InterPro" id="IPR011343">
    <property type="entry name" value="DeoC"/>
</dbReference>
<evidence type="ECO:0000256" key="1">
    <source>
        <dbReference type="ARBA" id="ARBA00022490"/>
    </source>
</evidence>
<dbReference type="InterPro" id="IPR013785">
    <property type="entry name" value="Aldolase_TIM"/>
</dbReference>
<sequence length="263" mass="30203">MVSVTWLEGFDPSYIFKSREDFKNWLLSHIDLTYLPPYLPSDDLKAFLDKAISYGFQRVCIPITSITRAEELIGKDKKLEFITFISSFHGNRNLVDEKKQACYTAVSLKASEIEFSPDLSLLADNPDLFKTEISSILDIIKQANKVSKVYLEIDKLPDELIEKAIQLSQGCQPDYISIFINLLEEEDYDGQNLSFSKVWFEKVNNSIKDGKKTKLKVYGRIDNFNNLLPLLYLATKYNWSLDDIRIGTEYGFDILDSLDTSSL</sequence>
<gene>
    <name evidence="2" type="ORF">BJBARM4_0272</name>
</gene>
<reference evidence="2 3" key="1">
    <citation type="journal article" date="2010" name="Proc. Natl. Acad. Sci. U.S.A.">
        <title>Enigmatic, ultrasmall, uncultivated Archaea.</title>
        <authorList>
            <person name="Baker B.J."/>
            <person name="Comolli L.R."/>
            <person name="Dick G.J."/>
            <person name="Hauser L.J."/>
            <person name="Hyatt D."/>
            <person name="Dill B.D."/>
            <person name="Land M.L."/>
            <person name="Verberkmoes N.C."/>
            <person name="Hettich R.L."/>
            <person name="Banfield J.F."/>
        </authorList>
    </citation>
    <scope>NUCLEOTIDE SEQUENCE [LARGE SCALE GENOMIC DNA]</scope>
</reference>
<dbReference type="GO" id="GO:0009264">
    <property type="term" value="P:deoxyribonucleotide catabolic process"/>
    <property type="evidence" value="ECO:0007669"/>
    <property type="project" value="InterPro"/>
</dbReference>
<dbReference type="GO" id="GO:0005737">
    <property type="term" value="C:cytoplasm"/>
    <property type="evidence" value="ECO:0007669"/>
    <property type="project" value="InterPro"/>
</dbReference>